<reference evidence="7" key="1">
    <citation type="journal article" date="2019" name="Int. J. Syst. Evol. Microbiol.">
        <title>The Global Catalogue of Microorganisms (GCM) 10K type strain sequencing project: providing services to taxonomists for standard genome sequencing and annotation.</title>
        <authorList>
            <consortium name="The Broad Institute Genomics Platform"/>
            <consortium name="The Broad Institute Genome Sequencing Center for Infectious Disease"/>
            <person name="Wu L."/>
            <person name="Ma J."/>
        </authorList>
    </citation>
    <scope>NUCLEOTIDE SEQUENCE [LARGE SCALE GENOMIC DNA]</scope>
    <source>
        <strain evidence="7">JCM 18401</strain>
    </source>
</reference>
<dbReference type="Gene3D" id="3.20.20.300">
    <property type="entry name" value="Glycoside hydrolase, family 3, N-terminal domain"/>
    <property type="match status" value="1"/>
</dbReference>
<dbReference type="SMART" id="SM00758">
    <property type="entry name" value="PA14"/>
    <property type="match status" value="1"/>
</dbReference>
<dbReference type="RefSeq" id="WP_345336808.1">
    <property type="nucleotide sequence ID" value="NZ_BAABJZ010000100.1"/>
</dbReference>
<dbReference type="PANTHER" id="PTHR42721:SF3">
    <property type="entry name" value="BETA-D-XYLOSIDASE 5-RELATED"/>
    <property type="match status" value="1"/>
</dbReference>
<dbReference type="Pfam" id="PF01915">
    <property type="entry name" value="Glyco_hydro_3_C"/>
    <property type="match status" value="1"/>
</dbReference>
<dbReference type="InterPro" id="IPR011658">
    <property type="entry name" value="PA14_dom"/>
</dbReference>
<evidence type="ECO:0000256" key="2">
    <source>
        <dbReference type="ARBA" id="ARBA00022729"/>
    </source>
</evidence>
<organism evidence="6 7">
    <name type="scientific">Ferrimonas pelagia</name>
    <dbReference type="NCBI Taxonomy" id="1177826"/>
    <lineage>
        <taxon>Bacteria</taxon>
        <taxon>Pseudomonadati</taxon>
        <taxon>Pseudomonadota</taxon>
        <taxon>Gammaproteobacteria</taxon>
        <taxon>Alteromonadales</taxon>
        <taxon>Ferrimonadaceae</taxon>
        <taxon>Ferrimonas</taxon>
    </lineage>
</organism>
<dbReference type="SUPFAM" id="SSF52279">
    <property type="entry name" value="Beta-D-glucan exohydrolase, C-terminal domain"/>
    <property type="match status" value="1"/>
</dbReference>
<dbReference type="InterPro" id="IPR044993">
    <property type="entry name" value="BXL"/>
</dbReference>
<gene>
    <name evidence="6" type="ORF">GCM10023333_35510</name>
</gene>
<sequence length="880" mass="97891">MTARRWNHIGKAISLCIFSPMALAAMSGEAIARYPIPFYDHSLSIEERLDDISARLSPAEKGQMISMNSRGVPRLGLKSLEPGVAQHGLSTPRSNATTVFPTSIAWAATWEPRLIRQAGDAVSDEIRAQYHNGPMQRSGHRGPLLMYSPTINMARDPRWGRTQEAYGEDPVLAGEIVTAYVQGLQGEHPTYLKSATGPKHFVANNEEHNRFHGDAVISEKQLREYYFPAYKQAVEEGNAKIVMTAYNALNGEPAVTNTWLVRDVLRGEWGFDGFVIGDYGSVRMLTHGWQERGFSGHGIYPDDVASTAAVMNADTLDYDNTRLFRSELMTAIEQEQVAQDKLDRAFRNVMRVALQLGIYDPETLSPWKDLPFETLTSFKPLALELAEKSMVLLQNEPVEEALLLPLDKSKLKSVAVIGPNADVLNYGTYSGTATEPVTALQGIRDYLGEDVEVLYVPWSQNTQTLSSIPMDNIIQLDEQGLGIWQASYHDNRFAIGEPVAESTVVDIDFHWRRNTPDPVLDSLRYSVTYRTTIVPPQSGTYTLGVDNLGADVSLLVNGGPVLRDHGSRTELRSSRTEVYLDATKSYEISLVAMRRDNTREHTLRFGWQLPQHADQYEGSEVAAAKQADAVIALMGLSVHYERESIDRSFEGLPAEQTEMLQGVLKANPNTVVVLQSGSSIESPWLKDNAPAILQSWYPGEQGGNAIARTLFGDNNPGGKLPLTYVRSWDDLPPFGDYDLSKGRTYMYLDKTPLWAFGHGLSYTQFDFDNLKLGKSIVSADGTIELSVRVSNSGDLDGDEVVQVYVADRFERSERPKQRLKAFERISLAAGASKTLRFAIDVQDLAYWDEEAEGWALGDRYEIRVGNASDKILLTDTLEID</sequence>
<protein>
    <submittedName>
        <fullName evidence="6">Glycoside hydrolase family 3 C-terminal domain-containing protein</fullName>
    </submittedName>
</protein>
<evidence type="ECO:0000256" key="3">
    <source>
        <dbReference type="ARBA" id="ARBA00022801"/>
    </source>
</evidence>
<dbReference type="SUPFAM" id="SSF56988">
    <property type="entry name" value="Anthrax protective antigen"/>
    <property type="match status" value="1"/>
</dbReference>
<dbReference type="Pfam" id="PF07691">
    <property type="entry name" value="PA14"/>
    <property type="match status" value="1"/>
</dbReference>
<name>A0ABP9FBX6_9GAMM</name>
<dbReference type="Proteomes" id="UP001499988">
    <property type="component" value="Unassembled WGS sequence"/>
</dbReference>
<keyword evidence="3 6" id="KW-0378">Hydrolase</keyword>
<dbReference type="InterPro" id="IPR001764">
    <property type="entry name" value="Glyco_hydro_3_N"/>
</dbReference>
<feature type="domain" description="PA14" evidence="5">
    <location>
        <begin position="479"/>
        <end position="623"/>
    </location>
</feature>
<dbReference type="InterPro" id="IPR017853">
    <property type="entry name" value="GH"/>
</dbReference>
<accession>A0ABP9FBX6</accession>
<dbReference type="InterPro" id="IPR036962">
    <property type="entry name" value="Glyco_hydro_3_N_sf"/>
</dbReference>
<feature type="chain" id="PRO_5047241374" evidence="4">
    <location>
        <begin position="25"/>
        <end position="880"/>
    </location>
</feature>
<dbReference type="SMART" id="SM01217">
    <property type="entry name" value="Fn3_like"/>
    <property type="match status" value="1"/>
</dbReference>
<dbReference type="InterPro" id="IPR026891">
    <property type="entry name" value="Fn3-like"/>
</dbReference>
<dbReference type="Pfam" id="PF00933">
    <property type="entry name" value="Glyco_hydro_3"/>
    <property type="match status" value="1"/>
</dbReference>
<dbReference type="EMBL" id="BAABJZ010000100">
    <property type="protein sequence ID" value="GAA4898883.1"/>
    <property type="molecule type" value="Genomic_DNA"/>
</dbReference>
<dbReference type="InterPro" id="IPR036881">
    <property type="entry name" value="Glyco_hydro_3_C_sf"/>
</dbReference>
<dbReference type="Pfam" id="PF14310">
    <property type="entry name" value="Fn3-like"/>
    <property type="match status" value="1"/>
</dbReference>
<dbReference type="PANTHER" id="PTHR42721">
    <property type="entry name" value="SUGAR HYDROLASE-RELATED"/>
    <property type="match status" value="1"/>
</dbReference>
<dbReference type="PROSITE" id="PS51820">
    <property type="entry name" value="PA14"/>
    <property type="match status" value="1"/>
</dbReference>
<dbReference type="PRINTS" id="PR00133">
    <property type="entry name" value="GLHYDRLASE3"/>
</dbReference>
<proteinExistence type="inferred from homology"/>
<comment type="similarity">
    <text evidence="1">Belongs to the glycosyl hydrolase 3 family.</text>
</comment>
<dbReference type="InterPro" id="IPR037524">
    <property type="entry name" value="PA14/GLEYA"/>
</dbReference>
<evidence type="ECO:0000259" key="5">
    <source>
        <dbReference type="PROSITE" id="PS51820"/>
    </source>
</evidence>
<keyword evidence="2 4" id="KW-0732">Signal</keyword>
<dbReference type="Gene3D" id="3.40.50.1700">
    <property type="entry name" value="Glycoside hydrolase family 3 C-terminal domain"/>
    <property type="match status" value="2"/>
</dbReference>
<evidence type="ECO:0000313" key="6">
    <source>
        <dbReference type="EMBL" id="GAA4898883.1"/>
    </source>
</evidence>
<evidence type="ECO:0000313" key="7">
    <source>
        <dbReference type="Proteomes" id="UP001499988"/>
    </source>
</evidence>
<dbReference type="InterPro" id="IPR013783">
    <property type="entry name" value="Ig-like_fold"/>
</dbReference>
<evidence type="ECO:0000256" key="1">
    <source>
        <dbReference type="ARBA" id="ARBA00005336"/>
    </source>
</evidence>
<keyword evidence="7" id="KW-1185">Reference proteome</keyword>
<comment type="caution">
    <text evidence="6">The sequence shown here is derived from an EMBL/GenBank/DDBJ whole genome shotgun (WGS) entry which is preliminary data.</text>
</comment>
<dbReference type="GO" id="GO:0016787">
    <property type="term" value="F:hydrolase activity"/>
    <property type="evidence" value="ECO:0007669"/>
    <property type="project" value="UniProtKB-KW"/>
</dbReference>
<dbReference type="Gene3D" id="2.60.40.10">
    <property type="entry name" value="Immunoglobulins"/>
    <property type="match status" value="1"/>
</dbReference>
<feature type="signal peptide" evidence="4">
    <location>
        <begin position="1"/>
        <end position="24"/>
    </location>
</feature>
<dbReference type="InterPro" id="IPR002772">
    <property type="entry name" value="Glyco_hydro_3_C"/>
</dbReference>
<dbReference type="SUPFAM" id="SSF51445">
    <property type="entry name" value="(Trans)glycosidases"/>
    <property type="match status" value="1"/>
</dbReference>
<evidence type="ECO:0000256" key="4">
    <source>
        <dbReference type="SAM" id="SignalP"/>
    </source>
</evidence>